<comment type="similarity">
    <text evidence="1">Belongs to the peptidase S58 family.</text>
</comment>
<dbReference type="EMBL" id="SLXO01000003">
    <property type="protein sequence ID" value="TCP36303.1"/>
    <property type="molecule type" value="Genomic_DNA"/>
</dbReference>
<dbReference type="InterPro" id="IPR016117">
    <property type="entry name" value="ArgJ-like_dom_sf"/>
</dbReference>
<dbReference type="Proteomes" id="UP000295399">
    <property type="component" value="Unassembled WGS sequence"/>
</dbReference>
<dbReference type="AlphaFoldDB" id="A0A4R2PL32"/>
<feature type="region of interest" description="Disordered" evidence="2">
    <location>
        <begin position="1"/>
        <end position="20"/>
    </location>
</feature>
<dbReference type="OrthoDB" id="9808347at2"/>
<dbReference type="CDD" id="cd02252">
    <property type="entry name" value="nylC_like"/>
    <property type="match status" value="1"/>
</dbReference>
<dbReference type="InterPro" id="IPR005321">
    <property type="entry name" value="Peptidase_S58_DmpA"/>
</dbReference>
<name>A0A4R2PL32_RHOSA</name>
<evidence type="ECO:0000313" key="3">
    <source>
        <dbReference type="EMBL" id="TCP36303.1"/>
    </source>
</evidence>
<feature type="compositionally biased region" description="Pro residues" evidence="2">
    <location>
        <begin position="1"/>
        <end position="11"/>
    </location>
</feature>
<dbReference type="RefSeq" id="WP_132707857.1">
    <property type="nucleotide sequence ID" value="NZ_JACIGF010000003.1"/>
</dbReference>
<keyword evidence="4" id="KW-1185">Reference proteome</keyword>
<evidence type="ECO:0000313" key="4">
    <source>
        <dbReference type="Proteomes" id="UP000295399"/>
    </source>
</evidence>
<protein>
    <submittedName>
        <fullName evidence="3">L-aminopeptidase/D-esterase-like protein</fullName>
    </submittedName>
</protein>
<keyword evidence="3" id="KW-0645">Protease</keyword>
<sequence>MSQPPNQPPGRSPSQTPAKPATRFEIAPGAHDRLTDIAGLRVGQAADARARTGVTVILPDAPVAMGVDVRGGGPGTRETEMLRPDCLVEKVHALCLSGGSVFGLGAADALSHWLSERGVGLPVAARPVPGVPAAILFDLLNGGDKAWDRPPYGDLAIRAAEAAGVEVAQGRAGAGFGAQAGDRPGGIGTASAVAADGTAVGVLVAVNSFGSPTDAAGGPAADPAIIEFPKLALLGANTTLAAVATNLDLDKAQCRRLATMAHDGLARAIRPLHTPFDGDTVFALATGAKPLAGPRQETAPLALALAGTMAADALVRAVDKALAAAREAEAAPNA</sequence>
<evidence type="ECO:0000256" key="1">
    <source>
        <dbReference type="ARBA" id="ARBA00007068"/>
    </source>
</evidence>
<dbReference type="InParanoid" id="A0A4R2PL32"/>
<dbReference type="PANTHER" id="PTHR36512:SF3">
    <property type="entry name" value="BLR5678 PROTEIN"/>
    <property type="match status" value="1"/>
</dbReference>
<accession>A0A4R2PL32</accession>
<comment type="caution">
    <text evidence="3">The sequence shown here is derived from an EMBL/GenBank/DDBJ whole genome shotgun (WGS) entry which is preliminary data.</text>
</comment>
<dbReference type="Pfam" id="PF03576">
    <property type="entry name" value="Peptidase_S58"/>
    <property type="match status" value="1"/>
</dbReference>
<organism evidence="3 4">
    <name type="scientific">Rhodothalassium salexigens DSM 2132</name>
    <dbReference type="NCBI Taxonomy" id="1188247"/>
    <lineage>
        <taxon>Bacteria</taxon>
        <taxon>Pseudomonadati</taxon>
        <taxon>Pseudomonadota</taxon>
        <taxon>Alphaproteobacteria</taxon>
        <taxon>Rhodothalassiales</taxon>
        <taxon>Rhodothalassiaceae</taxon>
        <taxon>Rhodothalassium</taxon>
    </lineage>
</organism>
<dbReference type="GO" id="GO:0004177">
    <property type="term" value="F:aminopeptidase activity"/>
    <property type="evidence" value="ECO:0007669"/>
    <property type="project" value="UniProtKB-KW"/>
</dbReference>
<evidence type="ECO:0000256" key="2">
    <source>
        <dbReference type="SAM" id="MobiDB-lite"/>
    </source>
</evidence>
<reference evidence="3 4" key="1">
    <citation type="submission" date="2019-03" db="EMBL/GenBank/DDBJ databases">
        <title>Genomic Encyclopedia of Type Strains, Phase IV (KMG-IV): sequencing the most valuable type-strain genomes for metagenomic binning, comparative biology and taxonomic classification.</title>
        <authorList>
            <person name="Goeker M."/>
        </authorList>
    </citation>
    <scope>NUCLEOTIDE SEQUENCE [LARGE SCALE GENOMIC DNA]</scope>
    <source>
        <strain evidence="3 4">DSM 2132</strain>
    </source>
</reference>
<proteinExistence type="inferred from homology"/>
<dbReference type="SUPFAM" id="SSF56266">
    <property type="entry name" value="DmpA/ArgJ-like"/>
    <property type="match status" value="1"/>
</dbReference>
<keyword evidence="3" id="KW-0031">Aminopeptidase</keyword>
<gene>
    <name evidence="3" type="ORF">EV659_103192</name>
</gene>
<dbReference type="Gene3D" id="3.60.70.12">
    <property type="entry name" value="L-amino peptidase D-ALA esterase/amidase"/>
    <property type="match status" value="1"/>
</dbReference>
<dbReference type="PANTHER" id="PTHR36512">
    <property type="entry name" value="D-AMINOPEPTIDASE"/>
    <property type="match status" value="1"/>
</dbReference>
<keyword evidence="3" id="KW-0378">Hydrolase</keyword>